<evidence type="ECO:0000256" key="1">
    <source>
        <dbReference type="ARBA" id="ARBA00022574"/>
    </source>
</evidence>
<dbReference type="InterPro" id="IPR015943">
    <property type="entry name" value="WD40/YVTN_repeat-like_dom_sf"/>
</dbReference>
<proteinExistence type="predicted"/>
<dbReference type="GO" id="GO:0008270">
    <property type="term" value="F:zinc ion binding"/>
    <property type="evidence" value="ECO:0007669"/>
    <property type="project" value="UniProtKB-KW"/>
</dbReference>
<feature type="region of interest" description="Disordered" evidence="7">
    <location>
        <begin position="268"/>
        <end position="292"/>
    </location>
</feature>
<dbReference type="PANTHER" id="PTHR46200:SF1">
    <property type="entry name" value="GATOR COMPLEX PROTEIN WDR24"/>
    <property type="match status" value="1"/>
</dbReference>
<dbReference type="GO" id="GO:0016239">
    <property type="term" value="P:positive regulation of macroautophagy"/>
    <property type="evidence" value="ECO:0007669"/>
    <property type="project" value="TreeGrafter"/>
</dbReference>
<evidence type="ECO:0000256" key="4">
    <source>
        <dbReference type="ARBA" id="ARBA00022771"/>
    </source>
</evidence>
<keyword evidence="2" id="KW-0479">Metal-binding</keyword>
<protein>
    <submittedName>
        <fullName evidence="8">WD repeat-containing protein 24-like</fullName>
    </submittedName>
</protein>
<evidence type="ECO:0000256" key="6">
    <source>
        <dbReference type="PROSITE-ProRule" id="PRU00221"/>
    </source>
</evidence>
<name>A0A5J4ZA19_PORPP</name>
<feature type="compositionally biased region" description="Polar residues" evidence="7">
    <location>
        <begin position="696"/>
        <end position="714"/>
    </location>
</feature>
<evidence type="ECO:0000256" key="7">
    <source>
        <dbReference type="SAM" id="MobiDB-lite"/>
    </source>
</evidence>
<feature type="repeat" description="WD" evidence="6">
    <location>
        <begin position="108"/>
        <end position="145"/>
    </location>
</feature>
<comment type="caution">
    <text evidence="8">The sequence shown here is derived from an EMBL/GenBank/DDBJ whole genome shotgun (WGS) entry which is preliminary data.</text>
</comment>
<dbReference type="EMBL" id="VRMN01000001">
    <property type="protein sequence ID" value="KAA8499928.1"/>
    <property type="molecule type" value="Genomic_DNA"/>
</dbReference>
<dbReference type="GO" id="GO:0061700">
    <property type="term" value="C:GATOR2 complex"/>
    <property type="evidence" value="ECO:0007669"/>
    <property type="project" value="TreeGrafter"/>
</dbReference>
<evidence type="ECO:0000256" key="2">
    <source>
        <dbReference type="ARBA" id="ARBA00022723"/>
    </source>
</evidence>
<dbReference type="PROSITE" id="PS00678">
    <property type="entry name" value="WD_REPEATS_1"/>
    <property type="match status" value="1"/>
</dbReference>
<dbReference type="GO" id="GO:0005829">
    <property type="term" value="C:cytosol"/>
    <property type="evidence" value="ECO:0007669"/>
    <property type="project" value="TreeGrafter"/>
</dbReference>
<dbReference type="PROSITE" id="PS50294">
    <property type="entry name" value="WD_REPEATS_REGION"/>
    <property type="match status" value="2"/>
</dbReference>
<gene>
    <name evidence="8" type="ORF">FVE85_7513</name>
</gene>
<keyword evidence="5" id="KW-0862">Zinc</keyword>
<dbReference type="InterPro" id="IPR037590">
    <property type="entry name" value="WDR24"/>
</dbReference>
<evidence type="ECO:0000313" key="9">
    <source>
        <dbReference type="Proteomes" id="UP000324585"/>
    </source>
</evidence>
<accession>A0A5J4ZA19</accession>
<keyword evidence="3" id="KW-0677">Repeat</keyword>
<evidence type="ECO:0000256" key="3">
    <source>
        <dbReference type="ARBA" id="ARBA00022737"/>
    </source>
</evidence>
<dbReference type="Gene3D" id="2.130.10.10">
    <property type="entry name" value="YVTN repeat-like/Quinoprotein amine dehydrogenase"/>
    <property type="match status" value="2"/>
</dbReference>
<evidence type="ECO:0000313" key="8">
    <source>
        <dbReference type="EMBL" id="KAA8499928.1"/>
    </source>
</evidence>
<dbReference type="Proteomes" id="UP000324585">
    <property type="component" value="Unassembled WGS sequence"/>
</dbReference>
<dbReference type="Pfam" id="PF00400">
    <property type="entry name" value="WD40"/>
    <property type="match status" value="2"/>
</dbReference>
<keyword evidence="4" id="KW-0863">Zinc-finger</keyword>
<reference evidence="9" key="1">
    <citation type="journal article" date="2019" name="Nat. Commun.">
        <title>Expansion of phycobilisome linker gene families in mesophilic red algae.</title>
        <authorList>
            <person name="Lee J."/>
            <person name="Kim D."/>
            <person name="Bhattacharya D."/>
            <person name="Yoon H.S."/>
        </authorList>
    </citation>
    <scope>NUCLEOTIDE SEQUENCE [LARGE SCALE GENOMIC DNA]</scope>
    <source>
        <strain evidence="9">CCMP 1328</strain>
    </source>
</reference>
<sequence>MNSSIEASIHVGSALSAISDSPDGQLIAAGGRTVLKLLRVSEHETDRTRAEFVEVASLRTARRRSLKYSTNDVQWHPSDMGRLATGSTDGSLAVWRVETRNNQEPEVVQAHARSVNRVCWHPSRAHDTLLLSTSQDSTLKLWDTRAPTNWPSFVINCSAAARDAAFNQFTPSVLAVALDSGALELYDLRVGSSSGNVDISNQHGAAASSRGLFSVQVHSGPALAISWHPYMPGILATGGRDQIIRVWSIRAETLPSLAREFHFKQASAESSGSIHNNSSAAGPSKTNMNSNAGLSIQAASPNVTTEMPSGSFSHLSMSIASPTPHGGASSPYGARCFPLASPSISADHDAISVAGYGTGTAESYQHQYPYARDLSSASLRGAERPLGAGAASRGHVHGQGLPYSHHVRSKSVVSVLASSPSRSTPWVDLFSSTRGGMGSHRLQHLQQDGSIHGSGIFGSPAKERWWREKDNHPSHDRSATQSIHGGIYGFAGQSGLAGSHSQVQMMSLSADNIISMQTLAAVARIAWRQSKRPVHEGSSSGTAAFRGIFDEDSEHDPVSDDFTCQIASVASLLDSRIHVWDLRSPNVPRYSMCGLRETVTSMLWSHDDRMYACSRDGLVARFSLQRALQPHSALPLAPFSVSAHGRIAFMEGSNVENVHRRFARSNFVSHLADRAAAAATSADGSFDTTYAVAQGASRSQTPKQTRVLPQSVATATDPLPSDYSDLEDMSLLSSVFQRLKENRNASGNGAARQWDTQDNTSKSTVQTKLETPVSQSDSNNDLMELASASRVRLVSVVATGGVSPSTMRTLALKYCLMKRHDGAPSCATRLVAQLLEQNAEIASAHGCNMTASVFDAVRILLSRSHAETSRLHHVPGDGKKPTNLPISVLDEVLLNACAQFLQDALSLFAASRDVQSISVLSCVLSRLGAKGRTQGFSNAPETESLEISATAERICGQMESSLIVQQATGAYLDILYRFRIPQQAVEVMHTTPVPQVRQLNCQNTRIFHKIEKGVSAIRCAYCLRNVRGPIVWCQGCGHGYHISCLELWFGDQVVCADMHCMHVCEREKESSL</sequence>
<feature type="region of interest" description="Disordered" evidence="7">
    <location>
        <begin position="744"/>
        <end position="779"/>
    </location>
</feature>
<feature type="repeat" description="WD" evidence="6">
    <location>
        <begin position="215"/>
        <end position="257"/>
    </location>
</feature>
<dbReference type="PROSITE" id="PS50082">
    <property type="entry name" value="WD_REPEATS_2"/>
    <property type="match status" value="3"/>
</dbReference>
<dbReference type="InterPro" id="IPR019775">
    <property type="entry name" value="WD40_repeat_CS"/>
</dbReference>
<dbReference type="InterPro" id="IPR020472">
    <property type="entry name" value="WD40_PAC1"/>
</dbReference>
<dbReference type="InterPro" id="IPR036322">
    <property type="entry name" value="WD40_repeat_dom_sf"/>
</dbReference>
<dbReference type="AlphaFoldDB" id="A0A5J4ZA19"/>
<keyword evidence="9" id="KW-1185">Reference proteome</keyword>
<dbReference type="PRINTS" id="PR00320">
    <property type="entry name" value="GPROTEINBRPT"/>
</dbReference>
<organism evidence="8 9">
    <name type="scientific">Porphyridium purpureum</name>
    <name type="common">Red alga</name>
    <name type="synonym">Porphyridium cruentum</name>
    <dbReference type="NCBI Taxonomy" id="35688"/>
    <lineage>
        <taxon>Eukaryota</taxon>
        <taxon>Rhodophyta</taxon>
        <taxon>Bangiophyceae</taxon>
        <taxon>Porphyridiales</taxon>
        <taxon>Porphyridiaceae</taxon>
        <taxon>Porphyridium</taxon>
    </lineage>
</organism>
<dbReference type="PANTHER" id="PTHR46200">
    <property type="entry name" value="GATOR COMPLEX PROTEIN WDR24"/>
    <property type="match status" value="1"/>
</dbReference>
<dbReference type="GO" id="GO:1904263">
    <property type="term" value="P:positive regulation of TORC1 signaling"/>
    <property type="evidence" value="ECO:0007669"/>
    <property type="project" value="TreeGrafter"/>
</dbReference>
<dbReference type="SMART" id="SM00320">
    <property type="entry name" value="WD40"/>
    <property type="match status" value="5"/>
</dbReference>
<dbReference type="SUPFAM" id="SSF50978">
    <property type="entry name" value="WD40 repeat-like"/>
    <property type="match status" value="2"/>
</dbReference>
<feature type="region of interest" description="Disordered" evidence="7">
    <location>
        <begin position="695"/>
        <end position="721"/>
    </location>
</feature>
<keyword evidence="1 6" id="KW-0853">WD repeat</keyword>
<feature type="repeat" description="WD" evidence="6">
    <location>
        <begin position="73"/>
        <end position="105"/>
    </location>
</feature>
<evidence type="ECO:0000256" key="5">
    <source>
        <dbReference type="ARBA" id="ARBA00022833"/>
    </source>
</evidence>
<feature type="compositionally biased region" description="Polar residues" evidence="7">
    <location>
        <begin position="754"/>
        <end position="779"/>
    </location>
</feature>
<dbReference type="OrthoDB" id="27911at2759"/>
<dbReference type="InterPro" id="IPR001680">
    <property type="entry name" value="WD40_rpt"/>
</dbReference>
<dbReference type="GO" id="GO:0005774">
    <property type="term" value="C:vacuolar membrane"/>
    <property type="evidence" value="ECO:0007669"/>
    <property type="project" value="TreeGrafter"/>
</dbReference>